<feature type="compositionally biased region" description="Low complexity" evidence="1">
    <location>
        <begin position="96"/>
        <end position="111"/>
    </location>
</feature>
<feature type="compositionally biased region" description="Low complexity" evidence="1">
    <location>
        <begin position="67"/>
        <end position="89"/>
    </location>
</feature>
<evidence type="ECO:0000313" key="3">
    <source>
        <dbReference type="Proteomes" id="UP000435112"/>
    </source>
</evidence>
<reference evidence="2 3" key="1">
    <citation type="submission" date="2018-09" db="EMBL/GenBank/DDBJ databases">
        <title>Genomic investigation of the strawberry pathogen Phytophthora fragariae indicates pathogenicity is determined by transcriptional variation in three key races.</title>
        <authorList>
            <person name="Adams T.M."/>
            <person name="Armitage A.D."/>
            <person name="Sobczyk M.K."/>
            <person name="Bates H.J."/>
            <person name="Dunwell J.M."/>
            <person name="Nellist C.F."/>
            <person name="Harrison R.J."/>
        </authorList>
    </citation>
    <scope>NUCLEOTIDE SEQUENCE [LARGE SCALE GENOMIC DNA]</scope>
    <source>
        <strain evidence="2 3">SCRP324</strain>
    </source>
</reference>
<evidence type="ECO:0000313" key="2">
    <source>
        <dbReference type="EMBL" id="KAE8952413.1"/>
    </source>
</evidence>
<dbReference type="Proteomes" id="UP000435112">
    <property type="component" value="Unassembled WGS sequence"/>
</dbReference>
<dbReference type="AlphaFoldDB" id="A0A6A3G636"/>
<accession>A0A6A3G636</accession>
<sequence length="161" mass="17176">MAGNRSRSKSIINMDALVANVASCNSISSSMEVLVARLDQRGKRRRQTKLVVQQHGRPRYRARPTSRAATWRAAPQAATQSAAAWKSSSHGSANVASGDASSNSMSSSMDAPLQGTANVASSNVASRTTSCNAISSSMEVLVARLGQRGKRRCQQQLDQQQ</sequence>
<evidence type="ECO:0000256" key="1">
    <source>
        <dbReference type="SAM" id="MobiDB-lite"/>
    </source>
</evidence>
<feature type="region of interest" description="Disordered" evidence="1">
    <location>
        <begin position="42"/>
        <end position="114"/>
    </location>
</feature>
<name>A0A6A3G636_9STRA</name>
<proteinExistence type="predicted"/>
<organism evidence="2 3">
    <name type="scientific">Phytophthora rubi</name>
    <dbReference type="NCBI Taxonomy" id="129364"/>
    <lineage>
        <taxon>Eukaryota</taxon>
        <taxon>Sar</taxon>
        <taxon>Stramenopiles</taxon>
        <taxon>Oomycota</taxon>
        <taxon>Peronosporomycetes</taxon>
        <taxon>Peronosporales</taxon>
        <taxon>Peronosporaceae</taxon>
        <taxon>Phytophthora</taxon>
    </lineage>
</organism>
<dbReference type="EMBL" id="QXFU01011553">
    <property type="protein sequence ID" value="KAE8952413.1"/>
    <property type="molecule type" value="Genomic_DNA"/>
</dbReference>
<comment type="caution">
    <text evidence="2">The sequence shown here is derived from an EMBL/GenBank/DDBJ whole genome shotgun (WGS) entry which is preliminary data.</text>
</comment>
<gene>
    <name evidence="2" type="ORF">PR002_g32684</name>
</gene>
<protein>
    <submittedName>
        <fullName evidence="2">Uncharacterized protein</fullName>
    </submittedName>
</protein>